<evidence type="ECO:0000256" key="1">
    <source>
        <dbReference type="SAM" id="MobiDB-lite"/>
    </source>
</evidence>
<feature type="compositionally biased region" description="Basic and acidic residues" evidence="1">
    <location>
        <begin position="176"/>
        <end position="188"/>
    </location>
</feature>
<proteinExistence type="predicted"/>
<comment type="caution">
    <text evidence="2">The sequence shown here is derived from an EMBL/GenBank/DDBJ whole genome shotgun (WGS) entry which is preliminary data.</text>
</comment>
<reference evidence="2 3" key="1">
    <citation type="submission" date="2021-06" db="EMBL/GenBank/DDBJ databases">
        <title>Caerostris darwini draft genome.</title>
        <authorList>
            <person name="Kono N."/>
            <person name="Arakawa K."/>
        </authorList>
    </citation>
    <scope>NUCLEOTIDE SEQUENCE [LARGE SCALE GENOMIC DNA]</scope>
</reference>
<evidence type="ECO:0000313" key="3">
    <source>
        <dbReference type="Proteomes" id="UP001054837"/>
    </source>
</evidence>
<gene>
    <name evidence="2" type="primary">NCAPD3_1</name>
    <name evidence="2" type="ORF">CDAR_83441</name>
</gene>
<dbReference type="AlphaFoldDB" id="A0AAV4VF59"/>
<organism evidence="2 3">
    <name type="scientific">Caerostris darwini</name>
    <dbReference type="NCBI Taxonomy" id="1538125"/>
    <lineage>
        <taxon>Eukaryota</taxon>
        <taxon>Metazoa</taxon>
        <taxon>Ecdysozoa</taxon>
        <taxon>Arthropoda</taxon>
        <taxon>Chelicerata</taxon>
        <taxon>Arachnida</taxon>
        <taxon>Araneae</taxon>
        <taxon>Araneomorphae</taxon>
        <taxon>Entelegynae</taxon>
        <taxon>Araneoidea</taxon>
        <taxon>Araneidae</taxon>
        <taxon>Caerostris</taxon>
    </lineage>
</organism>
<protein>
    <submittedName>
        <fullName evidence="2">Condensin-2 complex subunit D3</fullName>
    </submittedName>
</protein>
<accession>A0AAV4VF59</accession>
<name>A0AAV4VF59_9ARAC</name>
<keyword evidence="3" id="KW-1185">Reference proteome</keyword>
<dbReference type="EMBL" id="BPLQ01012925">
    <property type="protein sequence ID" value="GIY68738.1"/>
    <property type="molecule type" value="Genomic_DNA"/>
</dbReference>
<sequence>MCLPFNEVTESIVRDCFGILSSNEIRAIDTEKVVCEVEESEEEPIVSTELEIRKLTLVEPVIPVMISLKNRVFGNRKRSTLLLDIIIFLKDILADFRNEVEKFLAGDKMLKMEVLYEFQKEKEEKAAIRRKKEMQKKVTKPTIPITTMSDAERSFQISAYLMERYKRPGTGTPAKNDSKHLKLVCEQK</sequence>
<feature type="region of interest" description="Disordered" evidence="1">
    <location>
        <begin position="168"/>
        <end position="188"/>
    </location>
</feature>
<dbReference type="Proteomes" id="UP001054837">
    <property type="component" value="Unassembled WGS sequence"/>
</dbReference>
<evidence type="ECO:0000313" key="2">
    <source>
        <dbReference type="EMBL" id="GIY68738.1"/>
    </source>
</evidence>